<dbReference type="InterPro" id="IPR001017">
    <property type="entry name" value="DH_E1"/>
</dbReference>
<dbReference type="Gene3D" id="3.40.50.970">
    <property type="match status" value="1"/>
</dbReference>
<protein>
    <submittedName>
        <fullName evidence="5">Pyruvate dehydrogenase E1 component alpha subunit PdhA2</fullName>
        <ecNumber evidence="5">1.2.4.1</ecNumber>
    </submittedName>
</protein>
<name>H6LD71_ACEWD</name>
<reference evidence="6" key="1">
    <citation type="submission" date="2011-07" db="EMBL/GenBank/DDBJ databases">
        <title>Complete genome sequence of Acetobacterium woodii.</title>
        <authorList>
            <person name="Poehlein A."/>
            <person name="Schmidt S."/>
            <person name="Kaster A.-K."/>
            <person name="Goenrich M."/>
            <person name="Vollmers J."/>
            <person name="Thuermer A."/>
            <person name="Gottschalk G."/>
            <person name="Thauer R.K."/>
            <person name="Daniel R."/>
            <person name="Mueller V."/>
        </authorList>
    </citation>
    <scope>NUCLEOTIDE SEQUENCE [LARGE SCALE GENOMIC DNA]</scope>
    <source>
        <strain evidence="6">ATCC 29683 / DSM 1030 / JCM 2381 / KCTC 1655 / WB1</strain>
    </source>
</reference>
<dbReference type="PANTHER" id="PTHR11516:SF60">
    <property type="entry name" value="PYRUVATE DEHYDROGENASE E1 COMPONENT SUBUNIT ALPHA"/>
    <property type="match status" value="1"/>
</dbReference>
<reference evidence="5 6" key="2">
    <citation type="journal article" date="2012" name="PLoS ONE">
        <title>An ancient pathway combining carbon dioxide fixation with the generation and utilization of a sodium ion gradient for ATP synthesis.</title>
        <authorList>
            <person name="Poehlein A."/>
            <person name="Schmidt S."/>
            <person name="Kaster A.K."/>
            <person name="Goenrich M."/>
            <person name="Vollmers J."/>
            <person name="Thurmer A."/>
            <person name="Bertsch J."/>
            <person name="Schuchmann K."/>
            <person name="Voigt B."/>
            <person name="Hecker M."/>
            <person name="Daniel R."/>
            <person name="Thauer R.K."/>
            <person name="Gottschalk G."/>
            <person name="Muller V."/>
        </authorList>
    </citation>
    <scope>NUCLEOTIDE SEQUENCE [LARGE SCALE GENOMIC DNA]</scope>
    <source>
        <strain evidence="6">ATCC 29683 / DSM 1030 / JCM 2381 / KCTC 1655 / WB1</strain>
    </source>
</reference>
<keyword evidence="3" id="KW-0786">Thiamine pyrophosphate</keyword>
<dbReference type="AlphaFoldDB" id="H6LD71"/>
<evidence type="ECO:0000259" key="4">
    <source>
        <dbReference type="Pfam" id="PF00676"/>
    </source>
</evidence>
<dbReference type="EMBL" id="CP002987">
    <property type="protein sequence ID" value="AFA49116.1"/>
    <property type="molecule type" value="Genomic_DNA"/>
</dbReference>
<dbReference type="EC" id="1.2.4.1" evidence="5"/>
<evidence type="ECO:0000256" key="1">
    <source>
        <dbReference type="ARBA" id="ARBA00001964"/>
    </source>
</evidence>
<proteinExistence type="predicted"/>
<organism evidence="5 6">
    <name type="scientific">Acetobacterium woodii (strain ATCC 29683 / DSM 1030 / JCM 2381 / KCTC 1655 / WB1)</name>
    <dbReference type="NCBI Taxonomy" id="931626"/>
    <lineage>
        <taxon>Bacteria</taxon>
        <taxon>Bacillati</taxon>
        <taxon>Bacillota</taxon>
        <taxon>Clostridia</taxon>
        <taxon>Eubacteriales</taxon>
        <taxon>Eubacteriaceae</taxon>
        <taxon>Acetobacterium</taxon>
    </lineage>
</organism>
<evidence type="ECO:0000313" key="5">
    <source>
        <dbReference type="EMBL" id="AFA49116.1"/>
    </source>
</evidence>
<gene>
    <name evidence="5" type="primary">pdhA2</name>
    <name evidence="5" type="ordered locus">Awo_c23430</name>
</gene>
<dbReference type="Pfam" id="PF00676">
    <property type="entry name" value="E1_dh"/>
    <property type="match status" value="1"/>
</dbReference>
<dbReference type="InterPro" id="IPR050642">
    <property type="entry name" value="PDH_E1_Alpha_Subunit"/>
</dbReference>
<dbReference type="GO" id="GO:0004739">
    <property type="term" value="F:pyruvate dehydrogenase (acetyl-transferring) activity"/>
    <property type="evidence" value="ECO:0007669"/>
    <property type="project" value="UniProtKB-EC"/>
</dbReference>
<dbReference type="InterPro" id="IPR029061">
    <property type="entry name" value="THDP-binding"/>
</dbReference>
<dbReference type="HOGENOM" id="CLU_029393_5_0_9"/>
<keyword evidence="2 5" id="KW-0560">Oxidoreductase</keyword>
<feature type="domain" description="Dehydrogenase E1 component" evidence="4">
    <location>
        <begin position="56"/>
        <end position="346"/>
    </location>
</feature>
<accession>H6LD71</accession>
<evidence type="ECO:0000256" key="3">
    <source>
        <dbReference type="ARBA" id="ARBA00023052"/>
    </source>
</evidence>
<dbReference type="KEGG" id="awo:Awo_c23430"/>
<dbReference type="STRING" id="931626.Awo_c23430"/>
<dbReference type="PANTHER" id="PTHR11516">
    <property type="entry name" value="PYRUVATE DEHYDROGENASE E1 COMPONENT, ALPHA SUBUNIT BACTERIAL AND ORGANELLAR"/>
    <property type="match status" value="1"/>
</dbReference>
<sequence length="367" mass="41081">MLQKAKNSLKSKNQGGIKMADQKTLELIKEEFNAYTEMYLPEELSQEEQLKMYGTMCLIRHFEEEVKPLWMANKVHGYYHPYITEEAIAVAIISQLRKEDYIGSTHRGHGHVIAKGGDIKKMMAELFGKEEGYNKGRGGSMHIADMSIGMLGASGIVGAAVAPAVGSALRSWIKRTDDVTVVFFGDGGANAGSIYEAMNMAAAWKLPVIFVCENNQWAIATDIARVTGDAEIYQRGIGLGIPSFQCDGFNIYQIWETAKEAIERARTGEGSTFIECKTLRLLGHHATDDNWYRDMSIVEKYWQIEPITRMGEFMVENNIASEAELKALDDDAMQQVQESIVYADTQCHEPSLDTFYDHIYADGEVIK</sequence>
<dbReference type="eggNOG" id="COG1071">
    <property type="taxonomic scope" value="Bacteria"/>
</dbReference>
<keyword evidence="6" id="KW-1185">Reference proteome</keyword>
<evidence type="ECO:0000313" key="6">
    <source>
        <dbReference type="Proteomes" id="UP000007177"/>
    </source>
</evidence>
<dbReference type="GO" id="GO:0006086">
    <property type="term" value="P:pyruvate decarboxylation to acetyl-CoA"/>
    <property type="evidence" value="ECO:0007669"/>
    <property type="project" value="TreeGrafter"/>
</dbReference>
<comment type="cofactor">
    <cofactor evidence="1">
        <name>thiamine diphosphate</name>
        <dbReference type="ChEBI" id="CHEBI:58937"/>
    </cofactor>
</comment>
<dbReference type="SUPFAM" id="SSF52518">
    <property type="entry name" value="Thiamin diphosphate-binding fold (THDP-binding)"/>
    <property type="match status" value="1"/>
</dbReference>
<evidence type="ECO:0000256" key="2">
    <source>
        <dbReference type="ARBA" id="ARBA00023002"/>
    </source>
</evidence>
<keyword evidence="5" id="KW-0670">Pyruvate</keyword>
<dbReference type="Proteomes" id="UP000007177">
    <property type="component" value="Chromosome"/>
</dbReference>
<dbReference type="CDD" id="cd02000">
    <property type="entry name" value="TPP_E1_PDC_ADC_BCADC"/>
    <property type="match status" value="1"/>
</dbReference>